<feature type="region of interest" description="Disordered" evidence="1">
    <location>
        <begin position="110"/>
        <end position="168"/>
    </location>
</feature>
<evidence type="ECO:0000313" key="2">
    <source>
        <dbReference type="EMBL" id="KAJ3049515.1"/>
    </source>
</evidence>
<dbReference type="AlphaFoldDB" id="A0AAD5SAG0"/>
<dbReference type="Proteomes" id="UP001212841">
    <property type="component" value="Unassembled WGS sequence"/>
</dbReference>
<evidence type="ECO:0000313" key="3">
    <source>
        <dbReference type="Proteomes" id="UP001212841"/>
    </source>
</evidence>
<feature type="region of interest" description="Disordered" evidence="1">
    <location>
        <begin position="198"/>
        <end position="223"/>
    </location>
</feature>
<dbReference type="EMBL" id="JADGJD010000633">
    <property type="protein sequence ID" value="KAJ3049515.1"/>
    <property type="molecule type" value="Genomic_DNA"/>
</dbReference>
<name>A0AAD5SAG0_9FUNG</name>
<comment type="caution">
    <text evidence="2">The sequence shown here is derived from an EMBL/GenBank/DDBJ whole genome shotgun (WGS) entry which is preliminary data.</text>
</comment>
<feature type="compositionally biased region" description="Polar residues" evidence="1">
    <location>
        <begin position="210"/>
        <end position="219"/>
    </location>
</feature>
<accession>A0AAD5SAG0</accession>
<proteinExistence type="predicted"/>
<sequence length="268" mass="28252">VPVPVGMGVEDGGRLSHGGGVGGVSGSGSGVGGMVGVGIGGGGVSSIPMNQFMTWPGPAALLGKLQPYSYGGVPVSCYGSVQFGGFVSGQRYVQDGGNGGHHMLGRVPYHHPHPHHIPYGPAPTASPYSTPHQNPYAPHPYSTSPTYHHQHHHQPTFHNVTNTPHHHPHEPPTYIAPTLLSTSSTSYTSVFHPLPHLSSSSSPTFDRTEFTMTSETPTPRNTPPSMIIRKALVGFGELGASEFGWGCGALLGRGVDEGEMEDLMRFVR</sequence>
<organism evidence="2 3">
    <name type="scientific">Rhizophlyctis rosea</name>
    <dbReference type="NCBI Taxonomy" id="64517"/>
    <lineage>
        <taxon>Eukaryota</taxon>
        <taxon>Fungi</taxon>
        <taxon>Fungi incertae sedis</taxon>
        <taxon>Chytridiomycota</taxon>
        <taxon>Chytridiomycota incertae sedis</taxon>
        <taxon>Chytridiomycetes</taxon>
        <taxon>Rhizophlyctidales</taxon>
        <taxon>Rhizophlyctidaceae</taxon>
        <taxon>Rhizophlyctis</taxon>
    </lineage>
</organism>
<evidence type="ECO:0000256" key="1">
    <source>
        <dbReference type="SAM" id="MobiDB-lite"/>
    </source>
</evidence>
<reference evidence="2" key="1">
    <citation type="submission" date="2020-05" db="EMBL/GenBank/DDBJ databases">
        <title>Phylogenomic resolution of chytrid fungi.</title>
        <authorList>
            <person name="Stajich J.E."/>
            <person name="Amses K."/>
            <person name="Simmons R."/>
            <person name="Seto K."/>
            <person name="Myers J."/>
            <person name="Bonds A."/>
            <person name="Quandt C.A."/>
            <person name="Barry K."/>
            <person name="Liu P."/>
            <person name="Grigoriev I."/>
            <person name="Longcore J.E."/>
            <person name="James T.Y."/>
        </authorList>
    </citation>
    <scope>NUCLEOTIDE SEQUENCE</scope>
    <source>
        <strain evidence="2">JEL0318</strain>
    </source>
</reference>
<protein>
    <submittedName>
        <fullName evidence="2">Uncharacterized protein</fullName>
    </submittedName>
</protein>
<keyword evidence="3" id="KW-1185">Reference proteome</keyword>
<gene>
    <name evidence="2" type="ORF">HK097_009504</name>
</gene>
<feature type="non-terminal residue" evidence="2">
    <location>
        <position position="1"/>
    </location>
</feature>